<gene>
    <name evidence="2" type="ORF">CSEC_0408</name>
</gene>
<proteinExistence type="predicted"/>
<evidence type="ECO:0000256" key="1">
    <source>
        <dbReference type="SAM" id="SignalP"/>
    </source>
</evidence>
<dbReference type="Proteomes" id="UP000031552">
    <property type="component" value="Unassembled WGS sequence"/>
</dbReference>
<dbReference type="Pfam" id="PF05150">
    <property type="entry name" value="Legionella_OMP"/>
    <property type="match status" value="1"/>
</dbReference>
<dbReference type="OrthoDB" id="20326at2"/>
<reference evidence="2" key="2">
    <citation type="submission" date="2014-09" db="EMBL/GenBank/DDBJ databases">
        <title>Criblamydia sequanensis harbors a mega-plasmid encoding arsenite resistance.</title>
        <authorList>
            <person name="Bertelli C."/>
            <person name="Goesmann A."/>
            <person name="Greub G."/>
        </authorList>
    </citation>
    <scope>NUCLEOTIDE SEQUENCE [LARGE SCALE GENOMIC DNA]</scope>
    <source>
        <strain evidence="2">CRIB-18</strain>
    </source>
</reference>
<organism evidence="2 3">
    <name type="scientific">Candidatus Criblamydia sequanensis CRIB-18</name>
    <dbReference type="NCBI Taxonomy" id="1437425"/>
    <lineage>
        <taxon>Bacteria</taxon>
        <taxon>Pseudomonadati</taxon>
        <taxon>Chlamydiota</taxon>
        <taxon>Chlamydiia</taxon>
        <taxon>Parachlamydiales</taxon>
        <taxon>Candidatus Criblamydiaceae</taxon>
        <taxon>Candidatus Criblamydia</taxon>
    </lineage>
</organism>
<dbReference type="AlphaFoldDB" id="A0A090D0C6"/>
<name>A0A090D0C6_9BACT</name>
<accession>A0A090D0C6</accession>
<reference evidence="2" key="1">
    <citation type="submission" date="2013-12" db="EMBL/GenBank/DDBJ databases">
        <authorList>
            <person name="Linke B."/>
        </authorList>
    </citation>
    <scope>NUCLEOTIDE SEQUENCE [LARGE SCALE GENOMIC DNA]</scope>
    <source>
        <strain evidence="2">CRIB-18</strain>
    </source>
</reference>
<keyword evidence="3" id="KW-1185">Reference proteome</keyword>
<dbReference type="STRING" id="1437425.CSEC_0408"/>
<dbReference type="RefSeq" id="WP_041016772.1">
    <property type="nucleotide sequence ID" value="NZ_CCEJ010000003.1"/>
</dbReference>
<evidence type="ECO:0000313" key="3">
    <source>
        <dbReference type="Proteomes" id="UP000031552"/>
    </source>
</evidence>
<sequence>MLKKIPFIFLSLLAFQANAEFEYPCYSGENASVFLEDSSCCLETCNPCNNWGVWVEGEYLYWKACLSDNRVGIITTIPARTGENTFHYLSYDRQSGVRASIGIDGLFSRWNLWGSYTYIRPEGKVNLEAPIEKGSFIISDFMVANFGNEVAAWNYDFSTALSQEQKIKYQTYDILLSRDFEACCLEIHPFFGVTGLLLDQTLNFSTANGLNTISFDGTTDYSGVGLKTGVNIVYPISKCFNIFTRSSFAMVAGSKDYKLEADGVTNDSTPLPVTFTSKGNACVYLPGFDIQVGLSYTANWCNKFISFKLGWEFLEWSNVPQINLLNTTNDTLTLGMQGLTAGASVLF</sequence>
<dbReference type="InterPro" id="IPR007825">
    <property type="entry name" value="Major_OMP_Legionella"/>
</dbReference>
<comment type="caution">
    <text evidence="2">The sequence shown here is derived from an EMBL/GenBank/DDBJ whole genome shotgun (WGS) entry which is preliminary data.</text>
</comment>
<feature type="chain" id="PRO_5001853669" evidence="1">
    <location>
        <begin position="20"/>
        <end position="347"/>
    </location>
</feature>
<protein>
    <submittedName>
        <fullName evidence="2">Secreted protein</fullName>
    </submittedName>
</protein>
<feature type="signal peptide" evidence="1">
    <location>
        <begin position="1"/>
        <end position="19"/>
    </location>
</feature>
<dbReference type="EMBL" id="CCEJ010000003">
    <property type="protein sequence ID" value="CDR33245.1"/>
    <property type="molecule type" value="Genomic_DNA"/>
</dbReference>
<evidence type="ECO:0000313" key="2">
    <source>
        <dbReference type="EMBL" id="CDR33245.1"/>
    </source>
</evidence>
<keyword evidence="1" id="KW-0732">Signal</keyword>